<proteinExistence type="predicted"/>
<gene>
    <name evidence="7" type="ORF">Plec18167_002283</name>
</gene>
<evidence type="ECO:0000256" key="3">
    <source>
        <dbReference type="ARBA" id="ARBA00022827"/>
    </source>
</evidence>
<dbReference type="InterPro" id="IPR050641">
    <property type="entry name" value="RIFMO-like"/>
</dbReference>
<keyword evidence="5" id="KW-0472">Membrane</keyword>
<dbReference type="Gene3D" id="3.50.50.60">
    <property type="entry name" value="FAD/NAD(P)-binding domain"/>
    <property type="match status" value="1"/>
</dbReference>
<evidence type="ECO:0000256" key="2">
    <source>
        <dbReference type="ARBA" id="ARBA00022630"/>
    </source>
</evidence>
<organism evidence="7 8">
    <name type="scientific">Paecilomyces lecythidis</name>
    <dbReference type="NCBI Taxonomy" id="3004212"/>
    <lineage>
        <taxon>Eukaryota</taxon>
        <taxon>Fungi</taxon>
        <taxon>Dikarya</taxon>
        <taxon>Ascomycota</taxon>
        <taxon>Pezizomycotina</taxon>
        <taxon>Eurotiomycetes</taxon>
        <taxon>Eurotiomycetidae</taxon>
        <taxon>Eurotiales</taxon>
        <taxon>Thermoascaceae</taxon>
        <taxon>Paecilomyces</taxon>
    </lineage>
</organism>
<dbReference type="PRINTS" id="PR00420">
    <property type="entry name" value="RNGMNOXGNASE"/>
</dbReference>
<dbReference type="PANTHER" id="PTHR43004:SF19">
    <property type="entry name" value="BINDING MONOOXYGENASE, PUTATIVE (JCVI)-RELATED"/>
    <property type="match status" value="1"/>
</dbReference>
<keyword evidence="5" id="KW-0812">Transmembrane</keyword>
<keyword evidence="4" id="KW-0560">Oxidoreductase</keyword>
<evidence type="ECO:0000256" key="4">
    <source>
        <dbReference type="ARBA" id="ARBA00023002"/>
    </source>
</evidence>
<reference evidence="7 8" key="1">
    <citation type="journal article" date="2024" name="IMA Fungus">
        <title>IMA Genome - F19 : A genome assembly and annotation guide to empower mycologists, including annotated draft genome sequences of Ceratocystis pirilliformis, Diaporthe australafricana, Fusarium ophioides, Paecilomyces lecythidis, and Sporothrix stenoceras.</title>
        <authorList>
            <person name="Aylward J."/>
            <person name="Wilson A.M."/>
            <person name="Visagie C.M."/>
            <person name="Spraker J."/>
            <person name="Barnes I."/>
            <person name="Buitendag C."/>
            <person name="Ceriani C."/>
            <person name="Del Mar Angel L."/>
            <person name="du Plessis D."/>
            <person name="Fuchs T."/>
            <person name="Gasser K."/>
            <person name="Kramer D."/>
            <person name="Li W."/>
            <person name="Munsamy K."/>
            <person name="Piso A."/>
            <person name="Price J.L."/>
            <person name="Sonnekus B."/>
            <person name="Thomas C."/>
            <person name="van der Nest A."/>
            <person name="van Dijk A."/>
            <person name="van Heerden A."/>
            <person name="van Vuuren N."/>
            <person name="Yilmaz N."/>
            <person name="Duong T.A."/>
            <person name="van der Merwe N.A."/>
            <person name="Wingfield M.J."/>
            <person name="Wingfield B.D."/>
        </authorList>
    </citation>
    <scope>NUCLEOTIDE SEQUENCE [LARGE SCALE GENOMIC DNA]</scope>
    <source>
        <strain evidence="7 8">CMW 18167</strain>
    </source>
</reference>
<keyword evidence="5" id="KW-1133">Transmembrane helix</keyword>
<name>A0ABR3Y8Q5_9EURO</name>
<accession>A0ABR3Y8Q5</accession>
<evidence type="ECO:0000256" key="5">
    <source>
        <dbReference type="SAM" id="Phobius"/>
    </source>
</evidence>
<evidence type="ECO:0000259" key="6">
    <source>
        <dbReference type="Pfam" id="PF01494"/>
    </source>
</evidence>
<evidence type="ECO:0000313" key="8">
    <source>
        <dbReference type="Proteomes" id="UP001583193"/>
    </source>
</evidence>
<evidence type="ECO:0000256" key="1">
    <source>
        <dbReference type="ARBA" id="ARBA00001974"/>
    </source>
</evidence>
<feature type="domain" description="FAD-binding" evidence="6">
    <location>
        <begin position="3"/>
        <end position="345"/>
    </location>
</feature>
<keyword evidence="2" id="KW-0285">Flavoprotein</keyword>
<comment type="caution">
    <text evidence="7">The sequence shown here is derived from an EMBL/GenBank/DDBJ whole genome shotgun (WGS) entry which is preliminary data.</text>
</comment>
<dbReference type="SUPFAM" id="SSF51905">
    <property type="entry name" value="FAD/NAD(P)-binding domain"/>
    <property type="match status" value="1"/>
</dbReference>
<dbReference type="Gene3D" id="3.30.70.2450">
    <property type="match status" value="1"/>
</dbReference>
<dbReference type="InterPro" id="IPR002938">
    <property type="entry name" value="FAD-bd"/>
</dbReference>
<evidence type="ECO:0000313" key="7">
    <source>
        <dbReference type="EMBL" id="KAL1884691.1"/>
    </source>
</evidence>
<protein>
    <recommendedName>
        <fullName evidence="6">FAD-binding domain-containing protein</fullName>
    </recommendedName>
</protein>
<feature type="transmembrane region" description="Helical" evidence="5">
    <location>
        <begin position="6"/>
        <end position="27"/>
    </location>
</feature>
<dbReference type="InterPro" id="IPR036188">
    <property type="entry name" value="FAD/NAD-bd_sf"/>
</dbReference>
<keyword evidence="3" id="KW-0274">FAD</keyword>
<sequence length="511" mass="57508">MSKVEVLIVGAGPTGLVLAVALTQLGVKLRIVDKQKTTAETSRAIIIHSRTLEFYQLIGLREDILAHGHLLEALNLRTEGNQTVRIPFRDVGASLTRYPYVFIQPQHIHEPILEAKLNLMGVVVERSIEFIDHIDHGTHVTARIRPVGEEENIETLEASYLVGCDGAHSSIRHGVHLNFMGSPYRQTFFVADLMGSGPSVDGEAHFNFGGGEDILMVISYEQSPGETRVHVLGAVENMSPNAQFDDVRPILEKEMNLTAHEINWFTTYRVHHRVAERFREGRVLIAGDAAHILSPLDGQGMNTGISDSINLSWKLASVIKGKADDFLLNSYEAERRQYAENLVDTSDHIFTVVMEKGFVTATVHEVMFNLMQPAGSYSALGSFFFRTISQIGRNYYDSPLSQGDGEGEIKAGDRIPYCKEEGDSRDNYISLSALQWRIHVYGTPTEELRTWCQENNVRLDTFTFNEDMEKKCIVENIIYLIRPDTYIAAVFKQSCMDDLKEYFTARHIQPL</sequence>
<dbReference type="Pfam" id="PF01494">
    <property type="entry name" value="FAD_binding_3"/>
    <property type="match status" value="1"/>
</dbReference>
<dbReference type="Proteomes" id="UP001583193">
    <property type="component" value="Unassembled WGS sequence"/>
</dbReference>
<keyword evidence="8" id="KW-1185">Reference proteome</keyword>
<dbReference type="EMBL" id="JAVDPF010000004">
    <property type="protein sequence ID" value="KAL1884691.1"/>
    <property type="molecule type" value="Genomic_DNA"/>
</dbReference>
<comment type="cofactor">
    <cofactor evidence="1">
        <name>FAD</name>
        <dbReference type="ChEBI" id="CHEBI:57692"/>
    </cofactor>
</comment>
<dbReference type="PANTHER" id="PTHR43004">
    <property type="entry name" value="TRK SYSTEM POTASSIUM UPTAKE PROTEIN"/>
    <property type="match status" value="1"/>
</dbReference>